<dbReference type="AlphaFoldDB" id="A0A0F8ZR12"/>
<feature type="region of interest" description="Disordered" evidence="1">
    <location>
        <begin position="136"/>
        <end position="157"/>
    </location>
</feature>
<evidence type="ECO:0000313" key="2">
    <source>
        <dbReference type="EMBL" id="KKK88400.1"/>
    </source>
</evidence>
<dbReference type="EMBL" id="LAZR01049968">
    <property type="protein sequence ID" value="KKK88400.1"/>
    <property type="molecule type" value="Genomic_DNA"/>
</dbReference>
<reference evidence="2" key="1">
    <citation type="journal article" date="2015" name="Nature">
        <title>Complex archaea that bridge the gap between prokaryotes and eukaryotes.</title>
        <authorList>
            <person name="Spang A."/>
            <person name="Saw J.H."/>
            <person name="Jorgensen S.L."/>
            <person name="Zaremba-Niedzwiedzka K."/>
            <person name="Martijn J."/>
            <person name="Lind A.E."/>
            <person name="van Eijk R."/>
            <person name="Schleper C."/>
            <person name="Guy L."/>
            <person name="Ettema T.J."/>
        </authorList>
    </citation>
    <scope>NUCLEOTIDE SEQUENCE</scope>
</reference>
<evidence type="ECO:0000256" key="1">
    <source>
        <dbReference type="SAM" id="MobiDB-lite"/>
    </source>
</evidence>
<organism evidence="2">
    <name type="scientific">marine sediment metagenome</name>
    <dbReference type="NCBI Taxonomy" id="412755"/>
    <lineage>
        <taxon>unclassified sequences</taxon>
        <taxon>metagenomes</taxon>
        <taxon>ecological metagenomes</taxon>
    </lineage>
</organism>
<name>A0A0F8ZR12_9ZZZZ</name>
<sequence>QGASFGVDGAGGMKTKDWEIFMEHFASKEGKPLRQEFASIGMKDIEAPLEAITGDLEKLRATHAKTPSSKSLELIGTMEQGIDEMKKSNNAFQSIFNEASEQEELSTEDIAKMASRLSSTLLIPFEEALEQIRAALGIESTNQPSQGENNDPVGLRQ</sequence>
<protein>
    <submittedName>
        <fullName evidence="2">Uncharacterized protein</fullName>
    </submittedName>
</protein>
<comment type="caution">
    <text evidence="2">The sequence shown here is derived from an EMBL/GenBank/DDBJ whole genome shotgun (WGS) entry which is preliminary data.</text>
</comment>
<feature type="compositionally biased region" description="Polar residues" evidence="1">
    <location>
        <begin position="139"/>
        <end position="149"/>
    </location>
</feature>
<feature type="non-terminal residue" evidence="2">
    <location>
        <position position="1"/>
    </location>
</feature>
<proteinExistence type="predicted"/>
<accession>A0A0F8ZR12</accession>
<gene>
    <name evidence="2" type="ORF">LCGC14_2743540</name>
</gene>